<dbReference type="InterPro" id="IPR000537">
    <property type="entry name" value="UbiA_prenyltransferase"/>
</dbReference>
<comment type="catalytic activity">
    <reaction evidence="8 9">
        <text>heme b + (2E,6E)-farnesyl diphosphate + H2O = Fe(II)-heme o + diphosphate</text>
        <dbReference type="Rhea" id="RHEA:28070"/>
        <dbReference type="ChEBI" id="CHEBI:15377"/>
        <dbReference type="ChEBI" id="CHEBI:33019"/>
        <dbReference type="ChEBI" id="CHEBI:60344"/>
        <dbReference type="ChEBI" id="CHEBI:60530"/>
        <dbReference type="ChEBI" id="CHEBI:175763"/>
        <dbReference type="EC" id="2.5.1.141"/>
    </reaction>
</comment>
<feature type="transmembrane region" description="Helical" evidence="9">
    <location>
        <begin position="87"/>
        <end position="107"/>
    </location>
</feature>
<comment type="pathway">
    <text evidence="9">Porphyrin-containing compound metabolism; heme O biosynthesis; heme O from protoheme: step 1/1.</text>
</comment>
<dbReference type="GO" id="GO:0048034">
    <property type="term" value="P:heme O biosynthetic process"/>
    <property type="evidence" value="ECO:0007669"/>
    <property type="project" value="UniProtKB-UniRule"/>
</dbReference>
<keyword evidence="5 9" id="KW-1133">Transmembrane helix</keyword>
<dbReference type="AlphaFoldDB" id="A0A2U2B9Z3"/>
<dbReference type="PANTHER" id="PTHR43448:SF2">
    <property type="entry name" value="PROTOHEME IX FARNESYLTRANSFERASE, MITOCHONDRIAL"/>
    <property type="match status" value="1"/>
</dbReference>
<keyword evidence="6 9" id="KW-0350">Heme biosynthesis</keyword>
<evidence type="ECO:0000256" key="9">
    <source>
        <dbReference type="HAMAP-Rule" id="MF_00154"/>
    </source>
</evidence>
<feature type="transmembrane region" description="Helical" evidence="9">
    <location>
        <begin position="143"/>
        <end position="160"/>
    </location>
</feature>
<evidence type="ECO:0000313" key="11">
    <source>
        <dbReference type="Proteomes" id="UP000244956"/>
    </source>
</evidence>
<dbReference type="PANTHER" id="PTHR43448">
    <property type="entry name" value="PROTOHEME IX FARNESYLTRANSFERASE, MITOCHONDRIAL"/>
    <property type="match status" value="1"/>
</dbReference>
<sequence length="294" mass="32744">MNERMRYNMSHSSKNITVLLQLVRLRLSLLVTFSAITGYLFTGEAEVSSLLVLASGVFLLAAGSSALNQYQERHLDGRMERTRLRPIPSGLVLPLEALFIATSIIIAGSLVLWQLQAATMVLGLFNILLYNGLYTPLKTKTPLSILPGALVGAIPPLMGWSVSGGSLVHPHILFLASFMFLWQVPHFWLLMIMYGKDYEKAGFSTISKHFKPASLKIIVFAWATTTSVFLLSFPLFGLVIPLALVMFLFALNLFFIIIFYRFLFGRPENILSAFITINSFMAIVLILFVMIGSL</sequence>
<keyword evidence="4 9" id="KW-0812">Transmembrane</keyword>
<dbReference type="HAMAP" id="MF_00154">
    <property type="entry name" value="CyoE_CtaB"/>
    <property type="match status" value="1"/>
</dbReference>
<evidence type="ECO:0000256" key="4">
    <source>
        <dbReference type="ARBA" id="ARBA00022692"/>
    </source>
</evidence>
<dbReference type="GO" id="GO:0008495">
    <property type="term" value="F:protoheme IX farnesyltransferase activity"/>
    <property type="evidence" value="ECO:0007669"/>
    <property type="project" value="UniProtKB-UniRule"/>
</dbReference>
<keyword evidence="2 9" id="KW-1003">Cell membrane</keyword>
<dbReference type="InterPro" id="IPR044878">
    <property type="entry name" value="UbiA_sf"/>
</dbReference>
<dbReference type="InterPro" id="IPR030470">
    <property type="entry name" value="UbiA_prenylTrfase_CS"/>
</dbReference>
<feature type="transmembrane region" description="Helical" evidence="9">
    <location>
        <begin position="215"/>
        <end position="236"/>
    </location>
</feature>
<dbReference type="GO" id="GO:0005886">
    <property type="term" value="C:plasma membrane"/>
    <property type="evidence" value="ECO:0007669"/>
    <property type="project" value="UniProtKB-SubCell"/>
</dbReference>
<accession>A0A2U2B9Z3</accession>
<feature type="transmembrane region" description="Helical" evidence="9">
    <location>
        <begin position="270"/>
        <end position="291"/>
    </location>
</feature>
<protein>
    <recommendedName>
        <fullName evidence="9">Protoheme IX farnesyltransferase</fullName>
        <ecNumber evidence="9">2.5.1.141</ecNumber>
    </recommendedName>
    <alternativeName>
        <fullName evidence="9">Heme B farnesyltransferase</fullName>
    </alternativeName>
    <alternativeName>
        <fullName evidence="9">Heme O synthase</fullName>
    </alternativeName>
</protein>
<keyword evidence="7 9" id="KW-0472">Membrane</keyword>
<dbReference type="CDD" id="cd13957">
    <property type="entry name" value="PT_UbiA_Cox10"/>
    <property type="match status" value="1"/>
</dbReference>
<dbReference type="InterPro" id="IPR006369">
    <property type="entry name" value="Protohaem_IX_farnesylTrfase"/>
</dbReference>
<gene>
    <name evidence="9" type="primary">ctaB</name>
    <name evidence="10" type="ORF">DDZ16_08335</name>
</gene>
<evidence type="ECO:0000256" key="5">
    <source>
        <dbReference type="ARBA" id="ARBA00022989"/>
    </source>
</evidence>
<feature type="transmembrane region" description="Helical" evidence="9">
    <location>
        <begin position="242"/>
        <end position="263"/>
    </location>
</feature>
<evidence type="ECO:0000256" key="7">
    <source>
        <dbReference type="ARBA" id="ARBA00023136"/>
    </source>
</evidence>
<feature type="transmembrane region" description="Helical" evidence="9">
    <location>
        <begin position="113"/>
        <end position="131"/>
    </location>
</feature>
<evidence type="ECO:0000256" key="6">
    <source>
        <dbReference type="ARBA" id="ARBA00023133"/>
    </source>
</evidence>
<comment type="caution">
    <text evidence="10">The sequence shown here is derived from an EMBL/GenBank/DDBJ whole genome shotgun (WGS) entry which is preliminary data.</text>
</comment>
<dbReference type="PROSITE" id="PS00943">
    <property type="entry name" value="UBIA"/>
    <property type="match status" value="1"/>
</dbReference>
<keyword evidence="11" id="KW-1185">Reference proteome</keyword>
<evidence type="ECO:0000256" key="1">
    <source>
        <dbReference type="ARBA" id="ARBA00004141"/>
    </source>
</evidence>
<evidence type="ECO:0000256" key="3">
    <source>
        <dbReference type="ARBA" id="ARBA00022679"/>
    </source>
</evidence>
<comment type="miscellaneous">
    <text evidence="9">Carbon 2 of the heme B porphyrin ring is defined according to the Fischer nomenclature.</text>
</comment>
<comment type="function">
    <text evidence="9">Converts heme B (protoheme IX) to heme O by substitution of the vinyl group on carbon 2 of heme B porphyrin ring with a hydroxyethyl farnesyl side group.</text>
</comment>
<comment type="subcellular location">
    <subcellularLocation>
        <location evidence="9">Cell membrane</location>
        <topology evidence="9">Multi-pass membrane protein</topology>
    </subcellularLocation>
    <subcellularLocation>
        <location evidence="1">Membrane</location>
        <topology evidence="1">Multi-pass membrane protein</topology>
    </subcellularLocation>
</comment>
<dbReference type="GO" id="GO:0006784">
    <property type="term" value="P:heme A biosynthetic process"/>
    <property type="evidence" value="ECO:0007669"/>
    <property type="project" value="TreeGrafter"/>
</dbReference>
<evidence type="ECO:0000313" key="10">
    <source>
        <dbReference type="EMBL" id="PWD99888.1"/>
    </source>
</evidence>
<organism evidence="10 11">
    <name type="scientific">Marinilabilia rubra</name>
    <dbReference type="NCBI Taxonomy" id="2162893"/>
    <lineage>
        <taxon>Bacteria</taxon>
        <taxon>Pseudomonadati</taxon>
        <taxon>Bacteroidota</taxon>
        <taxon>Bacteroidia</taxon>
        <taxon>Marinilabiliales</taxon>
        <taxon>Marinilabiliaceae</taxon>
        <taxon>Marinilabilia</taxon>
    </lineage>
</organism>
<keyword evidence="3 9" id="KW-0808">Transferase</keyword>
<dbReference type="UniPathway" id="UPA00834">
    <property type="reaction ID" value="UER00712"/>
</dbReference>
<proteinExistence type="inferred from homology"/>
<evidence type="ECO:0000256" key="2">
    <source>
        <dbReference type="ARBA" id="ARBA00022475"/>
    </source>
</evidence>
<reference evidence="10 11" key="1">
    <citation type="submission" date="2018-05" db="EMBL/GenBank/DDBJ databases">
        <title>Marinilabilia rubrum sp. nov., isolated from saltern sediment.</title>
        <authorList>
            <person name="Zhang R."/>
        </authorList>
    </citation>
    <scope>NUCLEOTIDE SEQUENCE [LARGE SCALE GENOMIC DNA]</scope>
    <source>
        <strain evidence="10 11">WTE16</strain>
    </source>
</reference>
<comment type="similarity">
    <text evidence="9">Belongs to the UbiA prenyltransferase family. Protoheme IX farnesyltransferase subfamily.</text>
</comment>
<dbReference type="Proteomes" id="UP000244956">
    <property type="component" value="Unassembled WGS sequence"/>
</dbReference>
<dbReference type="Pfam" id="PF01040">
    <property type="entry name" value="UbiA"/>
    <property type="match status" value="1"/>
</dbReference>
<dbReference type="Gene3D" id="1.10.357.140">
    <property type="entry name" value="UbiA prenyltransferase"/>
    <property type="match status" value="1"/>
</dbReference>
<feature type="transmembrane region" description="Helical" evidence="9">
    <location>
        <begin position="172"/>
        <end position="194"/>
    </location>
</feature>
<evidence type="ECO:0000256" key="8">
    <source>
        <dbReference type="ARBA" id="ARBA00047690"/>
    </source>
</evidence>
<dbReference type="EC" id="2.5.1.141" evidence="9"/>
<feature type="transmembrane region" description="Helical" evidence="9">
    <location>
        <begin position="21"/>
        <end position="41"/>
    </location>
</feature>
<name>A0A2U2B9Z3_9BACT</name>
<dbReference type="EMBL" id="QEWP01000005">
    <property type="protein sequence ID" value="PWD99888.1"/>
    <property type="molecule type" value="Genomic_DNA"/>
</dbReference>
<feature type="transmembrane region" description="Helical" evidence="9">
    <location>
        <begin position="47"/>
        <end position="67"/>
    </location>
</feature>